<evidence type="ECO:0000313" key="4">
    <source>
        <dbReference type="RefSeq" id="XP_060037322.1"/>
    </source>
</evidence>
<dbReference type="PANTHER" id="PTHR11645:SF58">
    <property type="entry name" value="NADP-DEPENDENT OXIDOREDUCTASE DOMAIN-CONTAINING PROTEIN 1"/>
    <property type="match status" value="1"/>
</dbReference>
<sequence length="406" mass="45506">MQTLEDRGAEASITRPKTWTLPFLSAPSPSGVGGQADPPILAGNGDLAMDLLEGLRSFQFESETEDENYPWLYLKGRCRGLMIEGCAHAVFFCKLIQNLREQVREQESPKYTWAASSEEQPEDKDLKLGIIGGGHLGKQLALTLLQLVPVAAENLRISTRRPETLEAFQKLGIHCFYRNTALVQWADVIFLCCLPSQLPNICVEIQTLLAKECIVYSFVAAVPISRLKILLNHTNILRPQYRCTKEFEDLWGANEDIVTSLRNPGIIQATCPYNPAGGITLSSKWLEGIVYAVLNICTSRGMPTSHALLLVNKVFLTSHFADCGKDRQACPKLQLLYFVNKIYARNVSPRRPFPWFELTTIQHKENPFTQCLSGSTALQEHLTWRYCDLLGIPLTREHLPECSPGS</sequence>
<reference evidence="4" key="1">
    <citation type="submission" date="2025-08" db="UniProtKB">
        <authorList>
            <consortium name="RefSeq"/>
        </authorList>
    </citation>
    <scope>IDENTIFICATION</scope>
</reference>
<dbReference type="PANTHER" id="PTHR11645">
    <property type="entry name" value="PYRROLINE-5-CARBOXYLATE REDUCTASE"/>
    <property type="match status" value="1"/>
</dbReference>
<dbReference type="InterPro" id="IPR028939">
    <property type="entry name" value="P5C_Rdtase_cat_N"/>
</dbReference>
<evidence type="ECO:0000259" key="2">
    <source>
        <dbReference type="Pfam" id="PF03807"/>
    </source>
</evidence>
<comment type="similarity">
    <text evidence="1">Belongs to the pyrroline-5-carboxylate reductase family.</text>
</comment>
<dbReference type="Proteomes" id="UP001652624">
    <property type="component" value="Chromosome 22"/>
</dbReference>
<gene>
    <name evidence="4" type="primary">NOXRED1</name>
</gene>
<dbReference type="RefSeq" id="XP_060037322.1">
    <property type="nucleotide sequence ID" value="XM_060181339.1"/>
</dbReference>
<dbReference type="Gene3D" id="3.40.50.720">
    <property type="entry name" value="NAD(P)-binding Rossmann-like Domain"/>
    <property type="match status" value="1"/>
</dbReference>
<dbReference type="SUPFAM" id="SSF51735">
    <property type="entry name" value="NAD(P)-binding Rossmann-fold domains"/>
    <property type="match status" value="1"/>
</dbReference>
<evidence type="ECO:0000313" key="3">
    <source>
        <dbReference type="Proteomes" id="UP001652624"/>
    </source>
</evidence>
<accession>A0ABM3WL69</accession>
<dbReference type="InterPro" id="IPR036291">
    <property type="entry name" value="NAD(P)-bd_dom_sf"/>
</dbReference>
<dbReference type="GeneID" id="103120725"/>
<organism evidence="3 4">
    <name type="scientific">Erinaceus europaeus</name>
    <name type="common">Western European hedgehog</name>
    <dbReference type="NCBI Taxonomy" id="9365"/>
    <lineage>
        <taxon>Eukaryota</taxon>
        <taxon>Metazoa</taxon>
        <taxon>Chordata</taxon>
        <taxon>Craniata</taxon>
        <taxon>Vertebrata</taxon>
        <taxon>Euteleostomi</taxon>
        <taxon>Mammalia</taxon>
        <taxon>Eutheria</taxon>
        <taxon>Laurasiatheria</taxon>
        <taxon>Eulipotyphla</taxon>
        <taxon>Erinaceidae</taxon>
        <taxon>Erinaceinae</taxon>
        <taxon>Erinaceus</taxon>
    </lineage>
</organism>
<evidence type="ECO:0000256" key="1">
    <source>
        <dbReference type="ARBA" id="ARBA00005525"/>
    </source>
</evidence>
<protein>
    <submittedName>
        <fullName evidence="4">NADP-dependent oxidoreductase domain-containing protein 1 isoform X1</fullName>
    </submittedName>
</protein>
<dbReference type="Pfam" id="PF03807">
    <property type="entry name" value="F420_oxidored"/>
    <property type="match status" value="1"/>
</dbReference>
<proteinExistence type="inferred from homology"/>
<name>A0ABM3WL69_ERIEU</name>
<keyword evidence="3" id="KW-1185">Reference proteome</keyword>
<feature type="domain" description="Pyrroline-5-carboxylate reductase catalytic N-terminal" evidence="2">
    <location>
        <begin position="127"/>
        <end position="215"/>
    </location>
</feature>